<dbReference type="RefSeq" id="WP_066688724.1">
    <property type="nucleotide sequence ID" value="NZ_CP117025.1"/>
</dbReference>
<reference evidence="2" key="1">
    <citation type="submission" date="2016-01" db="EMBL/GenBank/DDBJ databases">
        <title>Draft genome of Chromobacterium sp. F49.</title>
        <authorList>
            <person name="Hong K.W."/>
        </authorList>
    </citation>
    <scope>NUCLEOTIDE SEQUENCE [LARGE SCALE GENOMIC DNA]</scope>
    <source>
        <strain evidence="2">CN3</strain>
    </source>
</reference>
<dbReference type="InterPro" id="IPR011990">
    <property type="entry name" value="TPR-like_helical_dom_sf"/>
</dbReference>
<dbReference type="InterPro" id="IPR009211">
    <property type="entry name" value="TagJ"/>
</dbReference>
<dbReference type="PIRSF" id="PIRSF029288">
    <property type="entry name" value="SciE_ImpE"/>
    <property type="match status" value="1"/>
</dbReference>
<protein>
    <submittedName>
        <fullName evidence="1">Virulence protein SciE type</fullName>
    </submittedName>
</protein>
<dbReference type="EMBL" id="LQQO01000005">
    <property type="protein sequence ID" value="KZE17716.1"/>
    <property type="molecule type" value="Genomic_DNA"/>
</dbReference>
<dbReference type="Pfam" id="PF14559">
    <property type="entry name" value="TPR_19"/>
    <property type="match status" value="1"/>
</dbReference>
<dbReference type="SUPFAM" id="SSF144059">
    <property type="entry name" value="ImpE-like"/>
    <property type="match status" value="1"/>
</dbReference>
<dbReference type="Gene3D" id="1.25.40.10">
    <property type="entry name" value="Tetratricopeptide repeat domain"/>
    <property type="match status" value="1"/>
</dbReference>
<proteinExistence type="predicted"/>
<dbReference type="Proteomes" id="UP000076609">
    <property type="component" value="Unassembled WGS sequence"/>
</dbReference>
<gene>
    <name evidence="1" type="ORF">AVT10_10325</name>
</gene>
<evidence type="ECO:0000313" key="1">
    <source>
        <dbReference type="EMBL" id="KZE17716.1"/>
    </source>
</evidence>
<organism evidence="1 2">
    <name type="scientific">Sphingomonas hankookensis</name>
    <dbReference type="NCBI Taxonomy" id="563996"/>
    <lineage>
        <taxon>Bacteria</taxon>
        <taxon>Pseudomonadati</taxon>
        <taxon>Pseudomonadota</taxon>
        <taxon>Alphaproteobacteria</taxon>
        <taxon>Sphingomonadales</taxon>
        <taxon>Sphingomonadaceae</taxon>
        <taxon>Sphingomonas</taxon>
    </lineage>
</organism>
<comment type="caution">
    <text evidence="1">The sequence shown here is derived from an EMBL/GenBank/DDBJ whole genome shotgun (WGS) entry which is preliminary data.</text>
</comment>
<evidence type="ECO:0000313" key="2">
    <source>
        <dbReference type="Proteomes" id="UP000076609"/>
    </source>
</evidence>
<sequence>MAAVVDTGSQADDLLRAGDFDGARRVLVEVVKADPGHVPTRLFLWQLLAVQGDWAKAKTHLAALAQLSPEAQMLSVVYGQAIDAEATRAAVMAGRERAIIHGGSDWADGVAEALQLAATGAAEQADDVRAAAFDDAPNTPGTLDGVAVDWIADADPRFGPVIEAIIGGRYGLLPFDAVAKITSEGPKDLRDIVWYPVELTLKAGPRIAALLPARYPDLSADPAELAARATGWRDDGHGVGQRLWTASDGEDRGLLSVRSVELG</sequence>
<name>A0ABR5YEE3_9SPHN</name>
<dbReference type="Pfam" id="PF07024">
    <property type="entry name" value="ImpE"/>
    <property type="match status" value="1"/>
</dbReference>
<accession>A0ABR5YEE3</accession>
<keyword evidence="2" id="KW-1185">Reference proteome</keyword>